<dbReference type="SMART" id="SM01234">
    <property type="entry name" value="Haemolytic"/>
    <property type="match status" value="1"/>
</dbReference>
<dbReference type="EMBL" id="CP048409">
    <property type="protein sequence ID" value="QIA06317.1"/>
    <property type="molecule type" value="Genomic_DNA"/>
</dbReference>
<keyword evidence="1" id="KW-1003">Cell membrane</keyword>
<dbReference type="NCBIfam" id="TIGR00278">
    <property type="entry name" value="membrane protein insertion efficiency factor YidD"/>
    <property type="match status" value="1"/>
</dbReference>
<proteinExistence type="inferred from homology"/>
<keyword evidence="4" id="KW-1185">Reference proteome</keyword>
<comment type="subcellular location">
    <subcellularLocation>
        <location evidence="1">Cell membrane</location>
        <topology evidence="1">Peripheral membrane protein</topology>
        <orientation evidence="1">Cytoplasmic side</orientation>
    </subcellularLocation>
</comment>
<keyword evidence="1 2" id="KW-0472">Membrane</keyword>
<reference evidence="3 4" key="1">
    <citation type="submission" date="2020-02" db="EMBL/GenBank/DDBJ databases">
        <title>Genome sequencing for Draconibacterium sp. strain M1.</title>
        <authorList>
            <person name="Park S.-J."/>
        </authorList>
    </citation>
    <scope>NUCLEOTIDE SEQUENCE [LARGE SCALE GENOMIC DNA]</scope>
    <source>
        <strain evidence="3 4">M1</strain>
    </source>
</reference>
<evidence type="ECO:0000256" key="1">
    <source>
        <dbReference type="HAMAP-Rule" id="MF_00386"/>
    </source>
</evidence>
<comment type="function">
    <text evidence="1">Could be involved in insertion of integral membrane proteins into the membrane.</text>
</comment>
<accession>A0A6C0R8E7</accession>
<keyword evidence="2" id="KW-1133">Transmembrane helix</keyword>
<evidence type="ECO:0000313" key="4">
    <source>
        <dbReference type="Proteomes" id="UP000474630"/>
    </source>
</evidence>
<dbReference type="PANTHER" id="PTHR33383:SF1">
    <property type="entry name" value="MEMBRANE PROTEIN INSERTION EFFICIENCY FACTOR-RELATED"/>
    <property type="match status" value="1"/>
</dbReference>
<dbReference type="GO" id="GO:0005886">
    <property type="term" value="C:plasma membrane"/>
    <property type="evidence" value="ECO:0007669"/>
    <property type="project" value="UniProtKB-SubCell"/>
</dbReference>
<dbReference type="Pfam" id="PF01809">
    <property type="entry name" value="YidD"/>
    <property type="match status" value="1"/>
</dbReference>
<protein>
    <recommendedName>
        <fullName evidence="1">Putative membrane protein insertion efficiency factor</fullName>
    </recommendedName>
</protein>
<dbReference type="PANTHER" id="PTHR33383">
    <property type="entry name" value="MEMBRANE PROTEIN INSERTION EFFICIENCY FACTOR-RELATED"/>
    <property type="match status" value="1"/>
</dbReference>
<dbReference type="KEGG" id="drc:G0Q07_00575"/>
<dbReference type="HAMAP" id="MF_00386">
    <property type="entry name" value="UPF0161_YidD"/>
    <property type="match status" value="1"/>
</dbReference>
<keyword evidence="2" id="KW-0812">Transmembrane</keyword>
<dbReference type="RefSeq" id="WP_163344233.1">
    <property type="nucleotide sequence ID" value="NZ_CP048409.1"/>
</dbReference>
<dbReference type="AlphaFoldDB" id="A0A6C0R8E7"/>
<evidence type="ECO:0000256" key="2">
    <source>
        <dbReference type="SAM" id="Phobius"/>
    </source>
</evidence>
<dbReference type="Proteomes" id="UP000474630">
    <property type="component" value="Chromosome"/>
</dbReference>
<feature type="transmembrane region" description="Helical" evidence="2">
    <location>
        <begin position="7"/>
        <end position="26"/>
    </location>
</feature>
<comment type="similarity">
    <text evidence="1">Belongs to the UPF0161 family.</text>
</comment>
<sequence>MKAVGKVILKFLGWILLIPIYIYKYAISPLTPASCRHVPTCSEYAVQAIKIHGPFKGFMLTVRRLSKCHPWGTDGYDPVPPKEPGAKKF</sequence>
<name>A0A6C0R8E7_9BACT</name>
<gene>
    <name evidence="3" type="primary">yidD</name>
    <name evidence="3" type="ORF">G0Q07_00575</name>
</gene>
<organism evidence="3 4">
    <name type="scientific">Draconibacterium halophilum</name>
    <dbReference type="NCBI Taxonomy" id="2706887"/>
    <lineage>
        <taxon>Bacteria</taxon>
        <taxon>Pseudomonadati</taxon>
        <taxon>Bacteroidota</taxon>
        <taxon>Bacteroidia</taxon>
        <taxon>Marinilabiliales</taxon>
        <taxon>Prolixibacteraceae</taxon>
        <taxon>Draconibacterium</taxon>
    </lineage>
</organism>
<evidence type="ECO:0000313" key="3">
    <source>
        <dbReference type="EMBL" id="QIA06317.1"/>
    </source>
</evidence>
<dbReference type="InterPro" id="IPR002696">
    <property type="entry name" value="Membr_insert_effic_factor_YidD"/>
</dbReference>